<organism evidence="1">
    <name type="scientific">bioreactor metagenome</name>
    <dbReference type="NCBI Taxonomy" id="1076179"/>
    <lineage>
        <taxon>unclassified sequences</taxon>
        <taxon>metagenomes</taxon>
        <taxon>ecological metagenomes</taxon>
    </lineage>
</organism>
<name>A0A645C372_9ZZZZ</name>
<sequence>MFIYQSFIGIKVISRYNNVKYKFVIWKELNELPIELDIFTNN</sequence>
<accession>A0A645C372</accession>
<comment type="caution">
    <text evidence="1">The sequence shown here is derived from an EMBL/GenBank/DDBJ whole genome shotgun (WGS) entry which is preliminary data.</text>
</comment>
<protein>
    <submittedName>
        <fullName evidence="1">Uncharacterized protein</fullName>
    </submittedName>
</protein>
<dbReference type="EMBL" id="VSSQ01022245">
    <property type="protein sequence ID" value="MPM68414.1"/>
    <property type="molecule type" value="Genomic_DNA"/>
</dbReference>
<evidence type="ECO:0000313" key="1">
    <source>
        <dbReference type="EMBL" id="MPM68414.1"/>
    </source>
</evidence>
<dbReference type="AlphaFoldDB" id="A0A645C372"/>
<gene>
    <name evidence="1" type="ORF">SDC9_115346</name>
</gene>
<proteinExistence type="predicted"/>
<reference evidence="1" key="1">
    <citation type="submission" date="2019-08" db="EMBL/GenBank/DDBJ databases">
        <authorList>
            <person name="Kucharzyk K."/>
            <person name="Murdoch R.W."/>
            <person name="Higgins S."/>
            <person name="Loffler F."/>
        </authorList>
    </citation>
    <scope>NUCLEOTIDE SEQUENCE</scope>
</reference>